<comment type="caution">
    <text evidence="1">The sequence shown here is derived from an EMBL/GenBank/DDBJ whole genome shotgun (WGS) entry which is preliminary data.</text>
</comment>
<evidence type="ECO:0000313" key="2">
    <source>
        <dbReference type="Proteomes" id="UP001634393"/>
    </source>
</evidence>
<sequence length="198" mass="23029">MEISLPNNARLMLSCLIYRGVLRVTSTQASCSHQVLMILPKVDNLRQATYLYAFCVEKSDKTSDMDRVWQKRRNQFHTGFNIGLEDSESIGYSSGLVRGITTYISTSIFVTNFLQKYGMLTYEHRHNIFHLVGDISWRFFLDVQQPTSNIISNVTITSPKGRRWWLCEDDNGHQHHKICIWNGHHLLFVFLELCRGEL</sequence>
<accession>A0ABD3RS12</accession>
<dbReference type="EMBL" id="JBJXBP010000008">
    <property type="protein sequence ID" value="KAL3814761.1"/>
    <property type="molecule type" value="Genomic_DNA"/>
</dbReference>
<gene>
    <name evidence="1" type="ORF">ACJIZ3_016029</name>
</gene>
<organism evidence="1 2">
    <name type="scientific">Penstemon smallii</name>
    <dbReference type="NCBI Taxonomy" id="265156"/>
    <lineage>
        <taxon>Eukaryota</taxon>
        <taxon>Viridiplantae</taxon>
        <taxon>Streptophyta</taxon>
        <taxon>Embryophyta</taxon>
        <taxon>Tracheophyta</taxon>
        <taxon>Spermatophyta</taxon>
        <taxon>Magnoliopsida</taxon>
        <taxon>eudicotyledons</taxon>
        <taxon>Gunneridae</taxon>
        <taxon>Pentapetalae</taxon>
        <taxon>asterids</taxon>
        <taxon>lamiids</taxon>
        <taxon>Lamiales</taxon>
        <taxon>Plantaginaceae</taxon>
        <taxon>Cheloneae</taxon>
        <taxon>Penstemon</taxon>
    </lineage>
</organism>
<keyword evidence="2" id="KW-1185">Reference proteome</keyword>
<name>A0ABD3RS12_9LAMI</name>
<dbReference type="Proteomes" id="UP001634393">
    <property type="component" value="Unassembled WGS sequence"/>
</dbReference>
<dbReference type="AlphaFoldDB" id="A0ABD3RS12"/>
<proteinExistence type="predicted"/>
<reference evidence="1 2" key="1">
    <citation type="submission" date="2024-12" db="EMBL/GenBank/DDBJ databases">
        <title>The unique morphological basis and parallel evolutionary history of personate flowers in Penstemon.</title>
        <authorList>
            <person name="Depatie T.H."/>
            <person name="Wessinger C.A."/>
        </authorList>
    </citation>
    <scope>NUCLEOTIDE SEQUENCE [LARGE SCALE GENOMIC DNA]</scope>
    <source>
        <strain evidence="1">WTNN_2</strain>
        <tissue evidence="1">Leaf</tissue>
    </source>
</reference>
<evidence type="ECO:0000313" key="1">
    <source>
        <dbReference type="EMBL" id="KAL3814761.1"/>
    </source>
</evidence>
<protein>
    <submittedName>
        <fullName evidence="1">Uncharacterized protein</fullName>
    </submittedName>
</protein>